<dbReference type="FunFam" id="3.30.420.10:FF:000063">
    <property type="entry name" value="Retrovirus-related Pol polyprotein from transposon 297-like Protein"/>
    <property type="match status" value="1"/>
</dbReference>
<dbReference type="PANTHER" id="PTHR37984">
    <property type="entry name" value="PROTEIN CBG26694"/>
    <property type="match status" value="1"/>
</dbReference>
<evidence type="ECO:0000256" key="1">
    <source>
        <dbReference type="SAM" id="MobiDB-lite"/>
    </source>
</evidence>
<dbReference type="InterPro" id="IPR001584">
    <property type="entry name" value="Integrase_cat-core"/>
</dbReference>
<dbReference type="Pfam" id="PF00665">
    <property type="entry name" value="rve"/>
    <property type="match status" value="1"/>
</dbReference>
<dbReference type="GO" id="GO:0015074">
    <property type="term" value="P:DNA integration"/>
    <property type="evidence" value="ECO:0007669"/>
    <property type="project" value="InterPro"/>
</dbReference>
<dbReference type="AlphaFoldDB" id="A0A6J1V8S8"/>
<dbReference type="InterPro" id="IPR050951">
    <property type="entry name" value="Retrovirus_Pol_polyprotein"/>
</dbReference>
<name>A0A6J1V8S8_9SAUR</name>
<dbReference type="PANTHER" id="PTHR37984:SF12">
    <property type="entry name" value="RIBONUCLEASE H"/>
    <property type="match status" value="1"/>
</dbReference>
<dbReference type="GO" id="GO:0003676">
    <property type="term" value="F:nucleic acid binding"/>
    <property type="evidence" value="ECO:0007669"/>
    <property type="project" value="InterPro"/>
</dbReference>
<evidence type="ECO:0000313" key="4">
    <source>
        <dbReference type="RefSeq" id="XP_026537088.1"/>
    </source>
</evidence>
<dbReference type="RefSeq" id="XP_026537088.1">
    <property type="nucleotide sequence ID" value="XM_026681303.1"/>
</dbReference>
<dbReference type="SUPFAM" id="SSF53098">
    <property type="entry name" value="Ribonuclease H-like"/>
    <property type="match status" value="1"/>
</dbReference>
<proteinExistence type="predicted"/>
<dbReference type="PROSITE" id="PS50994">
    <property type="entry name" value="INTEGRASE"/>
    <property type="match status" value="1"/>
</dbReference>
<feature type="region of interest" description="Disordered" evidence="1">
    <location>
        <begin position="255"/>
        <end position="282"/>
    </location>
</feature>
<protein>
    <submittedName>
        <fullName evidence="4">Uncharacterized protein K02A2.6-like</fullName>
    </submittedName>
</protein>
<keyword evidence="3" id="KW-1185">Reference proteome</keyword>
<reference evidence="4" key="1">
    <citation type="submission" date="2025-08" db="UniProtKB">
        <authorList>
            <consortium name="RefSeq"/>
        </authorList>
    </citation>
    <scope>IDENTIFICATION</scope>
</reference>
<organism evidence="3 4">
    <name type="scientific">Notechis scutatus</name>
    <name type="common">mainland tiger snake</name>
    <dbReference type="NCBI Taxonomy" id="8663"/>
    <lineage>
        <taxon>Eukaryota</taxon>
        <taxon>Metazoa</taxon>
        <taxon>Chordata</taxon>
        <taxon>Craniata</taxon>
        <taxon>Vertebrata</taxon>
        <taxon>Euteleostomi</taxon>
        <taxon>Lepidosauria</taxon>
        <taxon>Squamata</taxon>
        <taxon>Bifurcata</taxon>
        <taxon>Unidentata</taxon>
        <taxon>Episquamata</taxon>
        <taxon>Toxicofera</taxon>
        <taxon>Serpentes</taxon>
        <taxon>Colubroidea</taxon>
        <taxon>Elapidae</taxon>
        <taxon>Hydrophiinae</taxon>
        <taxon>Notechis</taxon>
    </lineage>
</organism>
<evidence type="ECO:0000259" key="2">
    <source>
        <dbReference type="PROSITE" id="PS50994"/>
    </source>
</evidence>
<dbReference type="GeneID" id="113421085"/>
<dbReference type="InterPro" id="IPR036397">
    <property type="entry name" value="RNaseH_sf"/>
</dbReference>
<dbReference type="InterPro" id="IPR012337">
    <property type="entry name" value="RNaseH-like_sf"/>
</dbReference>
<gene>
    <name evidence="4" type="primary">LOC113421085</name>
</gene>
<feature type="domain" description="Integrase catalytic" evidence="2">
    <location>
        <begin position="32"/>
        <end position="219"/>
    </location>
</feature>
<feature type="compositionally biased region" description="Basic residues" evidence="1">
    <location>
        <begin position="264"/>
        <end position="282"/>
    </location>
</feature>
<evidence type="ECO:0000313" key="3">
    <source>
        <dbReference type="Proteomes" id="UP000504612"/>
    </source>
</evidence>
<sequence length="282" mass="31946">MDRDIETWVTTCNKCQKSRPTSPLAPVLDWETPRGPWSRIHIDFAGPTKGYTFLIIVDAYSNWLEVSVMNSTTTEAVTKQLRKLFATHGLPDLLVSDNGPQFTALAFEQFLAEQGIRHALTAPAHPASNGRAERMVRYTKEALEKIDTGDIQDKINTMLTIQHIMPSTSTNKSPAELLRGRKLRTYLDRLHPTYNPEKPPDSSRKYRTFIPGDLVYAKKSYRRPIVATGYNNANNRAPVIPVGNDGRQNLEEAHRPTTVSNHRTDHRHAPKHRTCTHTKSNK</sequence>
<dbReference type="Gene3D" id="3.30.420.10">
    <property type="entry name" value="Ribonuclease H-like superfamily/Ribonuclease H"/>
    <property type="match status" value="1"/>
</dbReference>
<dbReference type="KEGG" id="nss:113421085"/>
<dbReference type="Proteomes" id="UP000504612">
    <property type="component" value="Unplaced"/>
</dbReference>
<accession>A0A6J1V8S8</accession>